<dbReference type="PANTHER" id="PTHR12743">
    <property type="entry name" value="CYTOCHROME C1 HEME LYASE"/>
    <property type="match status" value="1"/>
</dbReference>
<keyword evidence="6 10" id="KW-0408">Iron</keyword>
<reference evidence="13" key="4">
    <citation type="journal article" date="2015" name="PLoS ONE">
        <title>Comprehensive Evaluation of Toxoplasma gondii VEG and Neospora caninum LIV Genomes with Tachyzoite Stage Transcriptome and Proteome Defines Novel Transcript Features.</title>
        <authorList>
            <person name="Ramaprasad A."/>
            <person name="Mourier T."/>
            <person name="Naeem R."/>
            <person name="Malas T.B."/>
            <person name="Moussa E."/>
            <person name="Panigrahi A."/>
            <person name="Vermont S.J."/>
            <person name="Otto T.D."/>
            <person name="Wastling J."/>
            <person name="Pain A."/>
        </authorList>
    </citation>
    <scope>NUCLEOTIDE SEQUENCE</scope>
    <source>
        <strain evidence="13">Liverpool</strain>
    </source>
</reference>
<reference evidence="14" key="3">
    <citation type="journal article" date="2012" name="PLoS Pathog.">
        <title>Comparative genomics of the apicomplexan parasites Toxoplasma gondii and Neospora caninum: Coccidia differing in host range and transmission strategy.</title>
        <authorList>
            <person name="Reid A.J."/>
            <person name="Vermont S.J."/>
            <person name="Cotton J.A."/>
            <person name="Harris D."/>
            <person name="Hill-Cawthorne G.A."/>
            <person name="Konen-Waisman S."/>
            <person name="Latham S.M."/>
            <person name="Mourier T."/>
            <person name="Norton R."/>
            <person name="Quail M.A."/>
            <person name="Sanders M."/>
            <person name="Shanmugam D."/>
            <person name="Sohal A."/>
            <person name="Wasmuth J.D."/>
            <person name="Brunk B."/>
            <person name="Grigg M.E."/>
            <person name="Howard J.C."/>
            <person name="Parkinson J."/>
            <person name="Roos D.S."/>
            <person name="Trees A.J."/>
            <person name="Berriman M."/>
            <person name="Pain A."/>
            <person name="Wastling J.M."/>
        </authorList>
    </citation>
    <scope>NUCLEOTIDE SEQUENCE [LARGE SCALE GENOMIC DNA]</scope>
    <source>
        <strain evidence="14">Liverpool</strain>
    </source>
</reference>
<feature type="compositionally biased region" description="Polar residues" evidence="11">
    <location>
        <begin position="129"/>
        <end position="151"/>
    </location>
</feature>
<dbReference type="EMBL" id="FR823392">
    <property type="protein sequence ID" value="CBZ55300.1"/>
    <property type="molecule type" value="Genomic_DNA"/>
</dbReference>
<reference evidence="12" key="2">
    <citation type="submission" date="2011-03" db="EMBL/GenBank/DDBJ databases">
        <title>Comparative genomics and transcriptomics of Neospora caninum and Toxoplasma gondii.</title>
        <authorList>
            <person name="Reid A.J."/>
            <person name="Sohal A."/>
            <person name="Harris D."/>
            <person name="Quail M."/>
            <person name="Sanders M."/>
            <person name="Berriman M."/>
            <person name="Wastling J.M."/>
            <person name="Pain A."/>
        </authorList>
    </citation>
    <scope>NUCLEOTIDE SEQUENCE</scope>
    <source>
        <strain evidence="12">Liverpool</strain>
    </source>
</reference>
<evidence type="ECO:0000313" key="14">
    <source>
        <dbReference type="Proteomes" id="UP000007494"/>
    </source>
</evidence>
<keyword evidence="14" id="KW-1185">Reference proteome</keyword>
<dbReference type="AlphaFoldDB" id="F0VNK4"/>
<dbReference type="PANTHER" id="PTHR12743:SF0">
    <property type="entry name" value="HOLOCYTOCHROME C-TYPE SYNTHASE"/>
    <property type="match status" value="1"/>
</dbReference>
<evidence type="ECO:0000256" key="5">
    <source>
        <dbReference type="ARBA" id="ARBA00022792"/>
    </source>
</evidence>
<keyword evidence="3 10" id="KW-0349">Heme</keyword>
<evidence type="ECO:0000256" key="11">
    <source>
        <dbReference type="SAM" id="MobiDB-lite"/>
    </source>
</evidence>
<dbReference type="RefSeq" id="XP_003885328.1">
    <property type="nucleotide sequence ID" value="XM_003885279.1"/>
</dbReference>
<dbReference type="OrthoDB" id="4243at2759"/>
<feature type="region of interest" description="Disordered" evidence="11">
    <location>
        <begin position="124"/>
        <end position="184"/>
    </location>
</feature>
<feature type="compositionally biased region" description="Low complexity" evidence="11">
    <location>
        <begin position="28"/>
        <end position="37"/>
    </location>
</feature>
<dbReference type="VEuPathDB" id="ToxoDB:NCLIV_057230"/>
<dbReference type="InterPro" id="IPR000511">
    <property type="entry name" value="Holocyt_c/c1_synthase"/>
</dbReference>
<name>F0VNK4_NEOCL</name>
<keyword evidence="8 10" id="KW-0472">Membrane</keyword>
<dbReference type="Pfam" id="PF01265">
    <property type="entry name" value="Cyto_heme_lyase"/>
    <property type="match status" value="1"/>
</dbReference>
<keyword evidence="4 10" id="KW-0479">Metal-binding</keyword>
<organism evidence="12 14">
    <name type="scientific">Neospora caninum (strain Liverpool)</name>
    <dbReference type="NCBI Taxonomy" id="572307"/>
    <lineage>
        <taxon>Eukaryota</taxon>
        <taxon>Sar</taxon>
        <taxon>Alveolata</taxon>
        <taxon>Apicomplexa</taxon>
        <taxon>Conoidasida</taxon>
        <taxon>Coccidia</taxon>
        <taxon>Eucoccidiorida</taxon>
        <taxon>Eimeriorina</taxon>
        <taxon>Sarcocystidae</taxon>
        <taxon>Neospora</taxon>
    </lineage>
</organism>
<gene>
    <name evidence="13" type="ORF">BN1204_057230</name>
    <name evidence="12" type="ORF">NCLIV_057230</name>
</gene>
<dbReference type="PROSITE" id="PS00822">
    <property type="entry name" value="CYTO_HEME_LYASE_2"/>
    <property type="match status" value="1"/>
</dbReference>
<accession>F0VNK4</accession>
<evidence type="ECO:0000256" key="10">
    <source>
        <dbReference type="RuleBase" id="RU363130"/>
    </source>
</evidence>
<dbReference type="eggNOG" id="KOG3996">
    <property type="taxonomic scope" value="Eukaryota"/>
</dbReference>
<dbReference type="GeneID" id="13440713"/>
<dbReference type="GO" id="GO:0046872">
    <property type="term" value="F:metal ion binding"/>
    <property type="evidence" value="ECO:0007669"/>
    <property type="project" value="UniProtKB-KW"/>
</dbReference>
<dbReference type="OMA" id="GQGCPFG"/>
<reference evidence="12" key="1">
    <citation type="submission" date="2011-02" db="EMBL/GenBank/DDBJ databases">
        <authorList>
            <person name="Aslett M."/>
        </authorList>
    </citation>
    <scope>NUCLEOTIDE SEQUENCE</scope>
    <source>
        <strain evidence="12">Liverpool</strain>
    </source>
</reference>
<sequence length="437" mass="47155">METKSEASGRDLRDPVLLSLLPRFSSVSSAGHSAESSLVPEPSRGSLQRSLRGARLHSVDPLDRGVCTPGIRSTANARGDVPPFSTVTSAFYRASFSFFRPPVLSLFPASSGVAFCSSELPNVSPKAVPSTSPRANPSSCPVSRPTVTSAGQGCPFGHGKSERAASDLVPAGPSDVSTDSSSSGTANAVSCPASVFGSVCPVEHGSSGASLSGNSAELPQECPMKRLPVRKSFFSSLFSSSPAPSSCPYGLGEGGENAQGVQVEVPAGLSDAREKSTIPSVSGENWNYPSEKQFYRVTRAKGHQVDPGDMPAIVAIHNAVNEQTWTEILRFEAFHQRECDTPKLVRFVGRPEELTFKARIKHFLGYERPFDRHDWLVDRCGTKVRYLIDFYDGRAPPEEEARGKVAIYIDARPDVLSPHGLRDRVRMFLTKKGWLQR</sequence>
<dbReference type="InParanoid" id="F0VNK4"/>
<comment type="subcellular location">
    <subcellularLocation>
        <location evidence="1 10">Mitochondrion inner membrane</location>
    </subcellularLocation>
</comment>
<evidence type="ECO:0000256" key="2">
    <source>
        <dbReference type="ARBA" id="ARBA00007255"/>
    </source>
</evidence>
<evidence type="ECO:0000256" key="8">
    <source>
        <dbReference type="ARBA" id="ARBA00023136"/>
    </source>
</evidence>
<comment type="catalytic activity">
    <reaction evidence="10">
        <text>holo-[cytochrome c] = apo-[cytochrome c] + heme b</text>
        <dbReference type="Rhea" id="RHEA:22648"/>
        <dbReference type="Rhea" id="RHEA-COMP:10725"/>
        <dbReference type="Rhea" id="RHEA-COMP:10726"/>
        <dbReference type="ChEBI" id="CHEBI:29950"/>
        <dbReference type="ChEBI" id="CHEBI:60344"/>
        <dbReference type="ChEBI" id="CHEBI:83739"/>
        <dbReference type="EC" id="4.4.1.17"/>
    </reaction>
</comment>
<dbReference type="EC" id="4.4.1.17" evidence="10"/>
<proteinExistence type="inferred from homology"/>
<protein>
    <recommendedName>
        <fullName evidence="10">Holocytochrome c-type synthase</fullName>
        <ecNumber evidence="10">4.4.1.17</ecNumber>
    </recommendedName>
</protein>
<evidence type="ECO:0000256" key="3">
    <source>
        <dbReference type="ARBA" id="ARBA00022617"/>
    </source>
</evidence>
<keyword evidence="7 10" id="KW-0496">Mitochondrion</keyword>
<evidence type="ECO:0000256" key="1">
    <source>
        <dbReference type="ARBA" id="ARBA00004273"/>
    </source>
</evidence>
<evidence type="ECO:0000256" key="9">
    <source>
        <dbReference type="ARBA" id="ARBA00023239"/>
    </source>
</evidence>
<feature type="region of interest" description="Disordered" evidence="11">
    <location>
        <begin position="28"/>
        <end position="47"/>
    </location>
</feature>
<dbReference type="EMBL" id="LN714486">
    <property type="protein sequence ID" value="CEL70032.1"/>
    <property type="molecule type" value="Genomic_DNA"/>
</dbReference>
<evidence type="ECO:0000256" key="7">
    <source>
        <dbReference type="ARBA" id="ARBA00023128"/>
    </source>
</evidence>
<dbReference type="GO" id="GO:0005743">
    <property type="term" value="C:mitochondrial inner membrane"/>
    <property type="evidence" value="ECO:0007669"/>
    <property type="project" value="UniProtKB-SubCell"/>
</dbReference>
<evidence type="ECO:0000256" key="6">
    <source>
        <dbReference type="ARBA" id="ARBA00023004"/>
    </source>
</evidence>
<evidence type="ECO:0000313" key="13">
    <source>
        <dbReference type="EMBL" id="CEL70032.1"/>
    </source>
</evidence>
<keyword evidence="5 10" id="KW-0999">Mitochondrion inner membrane</keyword>
<evidence type="ECO:0000313" key="12">
    <source>
        <dbReference type="EMBL" id="CBZ55300.1"/>
    </source>
</evidence>
<comment type="function">
    <text evidence="10">Lyase that catalyzes the covalent linking of the heme group to the cytochrome C apoprotein to produce the mature functional cytochrome.</text>
</comment>
<dbReference type="Proteomes" id="UP000007494">
    <property type="component" value="Chromosome XI"/>
</dbReference>
<feature type="compositionally biased region" description="Low complexity" evidence="11">
    <location>
        <begin position="174"/>
        <end position="183"/>
    </location>
</feature>
<evidence type="ECO:0000256" key="4">
    <source>
        <dbReference type="ARBA" id="ARBA00022723"/>
    </source>
</evidence>
<dbReference type="GO" id="GO:0004408">
    <property type="term" value="F:holocytochrome-c synthase activity"/>
    <property type="evidence" value="ECO:0007669"/>
    <property type="project" value="UniProtKB-EC"/>
</dbReference>
<comment type="similarity">
    <text evidence="2 10">Belongs to the cytochrome c-type heme lyase family.</text>
</comment>
<keyword evidence="9 10" id="KW-0456">Lyase</keyword>